<dbReference type="GO" id="GO:0005524">
    <property type="term" value="F:ATP binding"/>
    <property type="evidence" value="ECO:0007669"/>
    <property type="project" value="UniProtKB-UniRule"/>
</dbReference>
<dbReference type="InterPro" id="IPR004154">
    <property type="entry name" value="Anticodon-bd"/>
</dbReference>
<evidence type="ECO:0000256" key="6">
    <source>
        <dbReference type="ARBA" id="ARBA00022741"/>
    </source>
</evidence>
<dbReference type="InterPro" id="IPR012675">
    <property type="entry name" value="Beta-grasp_dom_sf"/>
</dbReference>
<dbReference type="InterPro" id="IPR002320">
    <property type="entry name" value="Thr-tRNA-ligase_IIa"/>
</dbReference>
<evidence type="ECO:0000256" key="11">
    <source>
        <dbReference type="ARBA" id="ARBA00023146"/>
    </source>
</evidence>
<sequence length="650" mass="73816">MIKITLPDGNVKEFEVNSTAMDVAKSISEGFARNVISANFNGTTIETSTPLTTDGSLILYTFNDEAGKKAFWHSSAHVLAQAILEFHPNAKLTIGPAIDNGFYYDIDLGDETISEKDFSAIEKKFLELARGKHEFKLRSVSKADALSYYKEEGNEYKVELIENLTDGDITFCDHSDFTDLCRGGHIPNTGIIKAIKVMNVAGAYWRGDEKNNQLTRIYGISFPKQKMLTEYLELLEEAKKRDHRKLGKELELFTFSQKVGQGLPLWLPKGAALRERLESFLKNAQKKAGYEMVMTPHIGQKDLYVTSGHYAKYGEDSFQPIKTPKMDEEFLLKPMNCPHHCEVYNFKPHSYKDLPKRFAEFGTVYRYEQSGELHGLTRVRGFTQDDAHIFCTPEQLDEEFKNVIDLVLYVFGSLGFENFTAQVSVRDPENPDKYIGSVENWEKAEQAIINAAQDKGLDFVIEEGEAAFYGPKLDFMVKDALGRSWQLGTIQVDYNLPERFDLHYKGSDNELHRPVMIHRAPFGSLERFIAILLEHTGGNFPLWLTPEQVIVLPISEKYQKYTKKVLTLLENSEIRALVDNRSEKTGRKIRDAEVSKIPFMVIVGEKEEQDGTVSVRKHGEGDLGTFTIEEFISLIKKEVGKTLVPFGNEK</sequence>
<comment type="similarity">
    <text evidence="1 13">Belongs to the class-II aminoacyl-tRNA synthetase family.</text>
</comment>
<comment type="cofactor">
    <cofactor evidence="13">
        <name>Zn(2+)</name>
        <dbReference type="ChEBI" id="CHEBI:29105"/>
    </cofactor>
    <text evidence="13">Binds 1 zinc ion per subunit.</text>
</comment>
<keyword evidence="2 13" id="KW-0963">Cytoplasm</keyword>
<feature type="binding site" evidence="13">
    <location>
        <position position="337"/>
    </location>
    <ligand>
        <name>Zn(2+)</name>
        <dbReference type="ChEBI" id="CHEBI:29105"/>
        <note>catalytic</note>
    </ligand>
</feature>
<evidence type="ECO:0000256" key="9">
    <source>
        <dbReference type="ARBA" id="ARBA00022884"/>
    </source>
</evidence>
<gene>
    <name evidence="13 16" type="primary">thrS</name>
    <name evidence="16" type="ORF">F7018_15055</name>
</gene>
<evidence type="ECO:0000256" key="2">
    <source>
        <dbReference type="ARBA" id="ARBA00022490"/>
    </source>
</evidence>
<evidence type="ECO:0000256" key="7">
    <source>
        <dbReference type="ARBA" id="ARBA00022833"/>
    </source>
</evidence>
<dbReference type="Gene3D" id="3.30.54.20">
    <property type="match status" value="1"/>
</dbReference>
<dbReference type="PANTHER" id="PTHR11451:SF44">
    <property type="entry name" value="THREONINE--TRNA LIGASE, CHLOROPLASTIC_MITOCHONDRIAL 2"/>
    <property type="match status" value="1"/>
</dbReference>
<dbReference type="GO" id="GO:0000049">
    <property type="term" value="F:tRNA binding"/>
    <property type="evidence" value="ECO:0007669"/>
    <property type="project" value="UniProtKB-KW"/>
</dbReference>
<keyword evidence="17" id="KW-1185">Reference proteome</keyword>
<name>A0A7J5A8G6_9FLAO</name>
<dbReference type="InterPro" id="IPR004095">
    <property type="entry name" value="TGS"/>
</dbReference>
<dbReference type="GO" id="GO:0004829">
    <property type="term" value="F:threonine-tRNA ligase activity"/>
    <property type="evidence" value="ECO:0007669"/>
    <property type="project" value="UniProtKB-UniRule"/>
</dbReference>
<keyword evidence="4 13" id="KW-0436">Ligase</keyword>
<feature type="domain" description="Aminoacyl-transfer RNA synthetases class-II family profile" evidence="14">
    <location>
        <begin position="242"/>
        <end position="541"/>
    </location>
</feature>
<dbReference type="SUPFAM" id="SSF55681">
    <property type="entry name" value="Class II aaRS and biotin synthetases"/>
    <property type="match status" value="1"/>
</dbReference>
<dbReference type="InterPro" id="IPR047246">
    <property type="entry name" value="ThrRS_anticodon"/>
</dbReference>
<dbReference type="CDD" id="cd01667">
    <property type="entry name" value="TGS_ThrRS"/>
    <property type="match status" value="1"/>
</dbReference>
<dbReference type="RefSeq" id="WP_150900928.1">
    <property type="nucleotide sequence ID" value="NZ_CANMHX010000014.1"/>
</dbReference>
<keyword evidence="3 13" id="KW-0820">tRNA-binding</keyword>
<dbReference type="AlphaFoldDB" id="A0A7J5A8G6"/>
<dbReference type="InterPro" id="IPR036621">
    <property type="entry name" value="Anticodon-bd_dom_sf"/>
</dbReference>
<keyword evidence="11 13" id="KW-0030">Aminoacyl-tRNA synthetase</keyword>
<dbReference type="Pfam" id="PF00587">
    <property type="entry name" value="tRNA-synt_2b"/>
    <property type="match status" value="1"/>
</dbReference>
<reference evidence="16 17" key="1">
    <citation type="submission" date="2019-09" db="EMBL/GenBank/DDBJ databases">
        <authorList>
            <person name="Cao W.R."/>
        </authorList>
    </citation>
    <scope>NUCLEOTIDE SEQUENCE [LARGE SCALE GENOMIC DNA]</scope>
    <source>
        <strain evidence="17">a4</strain>
    </source>
</reference>
<dbReference type="CDD" id="cd00771">
    <property type="entry name" value="ThrRS_core"/>
    <property type="match status" value="1"/>
</dbReference>
<dbReference type="InterPro" id="IPR018163">
    <property type="entry name" value="Thr/Ala-tRNA-synth_IIc_edit"/>
</dbReference>
<comment type="subcellular location">
    <subcellularLocation>
        <location evidence="13">Cytoplasm</location>
    </subcellularLocation>
</comment>
<evidence type="ECO:0000256" key="1">
    <source>
        <dbReference type="ARBA" id="ARBA00008226"/>
    </source>
</evidence>
<dbReference type="InterPro" id="IPR006195">
    <property type="entry name" value="aa-tRNA-synth_II"/>
</dbReference>
<evidence type="ECO:0000256" key="4">
    <source>
        <dbReference type="ARBA" id="ARBA00022598"/>
    </source>
</evidence>
<dbReference type="Gene3D" id="3.30.980.10">
    <property type="entry name" value="Threonyl-trna Synthetase, Chain A, domain 2"/>
    <property type="match status" value="1"/>
</dbReference>
<dbReference type="EMBL" id="WAAU01000030">
    <property type="protein sequence ID" value="KAB1153807.1"/>
    <property type="molecule type" value="Genomic_DNA"/>
</dbReference>
<dbReference type="SUPFAM" id="SSF81271">
    <property type="entry name" value="TGS-like"/>
    <property type="match status" value="1"/>
</dbReference>
<evidence type="ECO:0000259" key="14">
    <source>
        <dbReference type="PROSITE" id="PS50862"/>
    </source>
</evidence>
<dbReference type="PRINTS" id="PR01047">
    <property type="entry name" value="TRNASYNTHTHR"/>
</dbReference>
<comment type="subunit">
    <text evidence="13">Homodimer.</text>
</comment>
<dbReference type="FunFam" id="3.30.980.10:FF:000005">
    <property type="entry name" value="Threonyl-tRNA synthetase, mitochondrial"/>
    <property type="match status" value="1"/>
</dbReference>
<dbReference type="SUPFAM" id="SSF52954">
    <property type="entry name" value="Class II aaRS ABD-related"/>
    <property type="match status" value="1"/>
</dbReference>
<dbReference type="InterPro" id="IPR002314">
    <property type="entry name" value="aa-tRNA-synt_IIb"/>
</dbReference>
<evidence type="ECO:0000313" key="17">
    <source>
        <dbReference type="Proteomes" id="UP000467305"/>
    </source>
</evidence>
<keyword evidence="9 13" id="KW-0694">RNA-binding</keyword>
<keyword evidence="6 13" id="KW-0547">Nucleotide-binding</keyword>
<dbReference type="OrthoDB" id="9802304at2"/>
<feature type="binding site" evidence="13">
    <location>
        <position position="388"/>
    </location>
    <ligand>
        <name>Zn(2+)</name>
        <dbReference type="ChEBI" id="CHEBI:29105"/>
        <note>catalytic</note>
    </ligand>
</feature>
<dbReference type="SUPFAM" id="SSF55186">
    <property type="entry name" value="ThrRS/AlaRS common domain"/>
    <property type="match status" value="1"/>
</dbReference>
<dbReference type="GO" id="GO:0046872">
    <property type="term" value="F:metal ion binding"/>
    <property type="evidence" value="ECO:0007669"/>
    <property type="project" value="UniProtKB-KW"/>
</dbReference>
<dbReference type="FunFam" id="3.40.50.800:FF:000001">
    <property type="entry name" value="Threonine--tRNA ligase"/>
    <property type="match status" value="1"/>
</dbReference>
<keyword evidence="7 13" id="KW-0862">Zinc</keyword>
<dbReference type="PROSITE" id="PS51880">
    <property type="entry name" value="TGS"/>
    <property type="match status" value="1"/>
</dbReference>
<keyword evidence="8 13" id="KW-0067">ATP-binding</keyword>
<dbReference type="InterPro" id="IPR012947">
    <property type="entry name" value="tRNA_SAD"/>
</dbReference>
<evidence type="ECO:0000256" key="8">
    <source>
        <dbReference type="ARBA" id="ARBA00022840"/>
    </source>
</evidence>
<dbReference type="Gene3D" id="3.30.930.10">
    <property type="entry name" value="Bira Bifunctional Protein, Domain 2"/>
    <property type="match status" value="1"/>
</dbReference>
<dbReference type="InterPro" id="IPR033728">
    <property type="entry name" value="ThrRS_core"/>
</dbReference>
<feature type="domain" description="TGS" evidence="15">
    <location>
        <begin position="1"/>
        <end position="61"/>
    </location>
</feature>
<accession>A0A7J5A8G6</accession>
<dbReference type="InterPro" id="IPR012676">
    <property type="entry name" value="TGS-like"/>
</dbReference>
<dbReference type="PROSITE" id="PS50862">
    <property type="entry name" value="AA_TRNA_LIGASE_II"/>
    <property type="match status" value="1"/>
</dbReference>
<comment type="caution">
    <text evidence="16">The sequence shown here is derived from an EMBL/GenBank/DDBJ whole genome shotgun (WGS) entry which is preliminary data.</text>
</comment>
<dbReference type="Pfam" id="PF03129">
    <property type="entry name" value="HGTP_anticodon"/>
    <property type="match status" value="1"/>
</dbReference>
<dbReference type="CDD" id="cd00860">
    <property type="entry name" value="ThrRS_anticodon"/>
    <property type="match status" value="1"/>
</dbReference>
<dbReference type="InterPro" id="IPR045864">
    <property type="entry name" value="aa-tRNA-synth_II/BPL/LPL"/>
</dbReference>
<dbReference type="GO" id="GO:0006435">
    <property type="term" value="P:threonyl-tRNA aminoacylation"/>
    <property type="evidence" value="ECO:0007669"/>
    <property type="project" value="UniProtKB-UniRule"/>
</dbReference>
<dbReference type="HAMAP" id="MF_00184">
    <property type="entry name" value="Thr_tRNA_synth"/>
    <property type="match status" value="1"/>
</dbReference>
<dbReference type="Gene3D" id="3.10.20.30">
    <property type="match status" value="1"/>
</dbReference>
<evidence type="ECO:0000256" key="5">
    <source>
        <dbReference type="ARBA" id="ARBA00022723"/>
    </source>
</evidence>
<dbReference type="Pfam" id="PF07973">
    <property type="entry name" value="tRNA_SAD"/>
    <property type="match status" value="1"/>
</dbReference>
<dbReference type="EC" id="6.1.1.3" evidence="13"/>
<evidence type="ECO:0000256" key="12">
    <source>
        <dbReference type="ARBA" id="ARBA00049515"/>
    </source>
</evidence>
<dbReference type="FunFam" id="3.30.930.10:FF:000002">
    <property type="entry name" value="Threonine--tRNA ligase"/>
    <property type="match status" value="1"/>
</dbReference>
<protein>
    <recommendedName>
        <fullName evidence="13">Threonine--tRNA ligase</fullName>
        <ecNumber evidence="13">6.1.1.3</ecNumber>
    </recommendedName>
    <alternativeName>
        <fullName evidence="13">Threonyl-tRNA synthetase</fullName>
        <shortName evidence="13">ThrRS</shortName>
    </alternativeName>
</protein>
<keyword evidence="10 13" id="KW-0648">Protein biosynthesis</keyword>
<keyword evidence="5 13" id="KW-0479">Metal-binding</keyword>
<evidence type="ECO:0000256" key="13">
    <source>
        <dbReference type="HAMAP-Rule" id="MF_00184"/>
    </source>
</evidence>
<comment type="caution">
    <text evidence="13">Lacks conserved residue(s) required for the propagation of feature annotation.</text>
</comment>
<dbReference type="SMART" id="SM00863">
    <property type="entry name" value="tRNA_SAD"/>
    <property type="match status" value="1"/>
</dbReference>
<evidence type="ECO:0000313" key="16">
    <source>
        <dbReference type="EMBL" id="KAB1153807.1"/>
    </source>
</evidence>
<dbReference type="PANTHER" id="PTHR11451">
    <property type="entry name" value="THREONINE-TRNA LIGASE"/>
    <property type="match status" value="1"/>
</dbReference>
<evidence type="ECO:0000259" key="15">
    <source>
        <dbReference type="PROSITE" id="PS51880"/>
    </source>
</evidence>
<evidence type="ECO:0000256" key="3">
    <source>
        <dbReference type="ARBA" id="ARBA00022555"/>
    </source>
</evidence>
<dbReference type="Pfam" id="PF02824">
    <property type="entry name" value="TGS"/>
    <property type="match status" value="1"/>
</dbReference>
<dbReference type="Gene3D" id="3.40.50.800">
    <property type="entry name" value="Anticodon-binding domain"/>
    <property type="match status" value="1"/>
</dbReference>
<evidence type="ECO:0000256" key="10">
    <source>
        <dbReference type="ARBA" id="ARBA00022917"/>
    </source>
</evidence>
<proteinExistence type="inferred from homology"/>
<organism evidence="16 17">
    <name type="scientific">Tenacibaculum aiptasiae</name>
    <dbReference type="NCBI Taxonomy" id="426481"/>
    <lineage>
        <taxon>Bacteria</taxon>
        <taxon>Pseudomonadati</taxon>
        <taxon>Bacteroidota</taxon>
        <taxon>Flavobacteriia</taxon>
        <taxon>Flavobacteriales</taxon>
        <taxon>Flavobacteriaceae</taxon>
        <taxon>Tenacibaculum</taxon>
    </lineage>
</organism>
<dbReference type="GO" id="GO:0005737">
    <property type="term" value="C:cytoplasm"/>
    <property type="evidence" value="ECO:0007669"/>
    <property type="project" value="UniProtKB-SubCell"/>
</dbReference>
<feature type="binding site" evidence="13">
    <location>
        <position position="518"/>
    </location>
    <ligand>
        <name>Zn(2+)</name>
        <dbReference type="ChEBI" id="CHEBI:29105"/>
        <note>catalytic</note>
    </ligand>
</feature>
<comment type="catalytic activity">
    <reaction evidence="12 13">
        <text>tRNA(Thr) + L-threonine + ATP = L-threonyl-tRNA(Thr) + AMP + diphosphate + H(+)</text>
        <dbReference type="Rhea" id="RHEA:24624"/>
        <dbReference type="Rhea" id="RHEA-COMP:9670"/>
        <dbReference type="Rhea" id="RHEA-COMP:9704"/>
        <dbReference type="ChEBI" id="CHEBI:15378"/>
        <dbReference type="ChEBI" id="CHEBI:30616"/>
        <dbReference type="ChEBI" id="CHEBI:33019"/>
        <dbReference type="ChEBI" id="CHEBI:57926"/>
        <dbReference type="ChEBI" id="CHEBI:78442"/>
        <dbReference type="ChEBI" id="CHEBI:78534"/>
        <dbReference type="ChEBI" id="CHEBI:456215"/>
        <dbReference type="EC" id="6.1.1.3"/>
    </reaction>
</comment>
<dbReference type="Proteomes" id="UP000467305">
    <property type="component" value="Unassembled WGS sequence"/>
</dbReference>
<dbReference type="NCBIfam" id="TIGR00418">
    <property type="entry name" value="thrS"/>
    <property type="match status" value="1"/>
</dbReference>